<sequence length="173" mass="18656">MAESDDLAPYLAAMALADRAAFELLSPQRQQRVLQTMTREGSAASRCLRSSSSVYVPLQGILYMSGPPPRLVPSIIPRPFCTSTLVRNGRPTAIPCGQRISHANWTAGVRYENKRGSSSKNDSKSSGNSSNASRSKHAGSSYPSTSAPTPTAARGGWPSWWRGSSGSRTRRTR</sequence>
<protein>
    <submittedName>
        <fullName evidence="1">Uncharacterized protein</fullName>
    </submittedName>
</protein>
<evidence type="ECO:0000313" key="1">
    <source>
        <dbReference type="EMBL" id="GME53258.1"/>
    </source>
</evidence>
<proteinExistence type="predicted"/>
<evidence type="ECO:0000313" key="2">
    <source>
        <dbReference type="Proteomes" id="UP001165186"/>
    </source>
</evidence>
<keyword evidence="2" id="KW-1185">Reference proteome</keyword>
<organism evidence="1 2">
    <name type="scientific">Neofusicoccum parvum</name>
    <dbReference type="NCBI Taxonomy" id="310453"/>
    <lineage>
        <taxon>Eukaryota</taxon>
        <taxon>Fungi</taxon>
        <taxon>Dikarya</taxon>
        <taxon>Ascomycota</taxon>
        <taxon>Pezizomycotina</taxon>
        <taxon>Dothideomycetes</taxon>
        <taxon>Dothideomycetes incertae sedis</taxon>
        <taxon>Botryosphaeriales</taxon>
        <taxon>Botryosphaeriaceae</taxon>
        <taxon>Neofusicoccum</taxon>
    </lineage>
</organism>
<gene>
    <name evidence="1" type="primary">g3338</name>
    <name evidence="1" type="ORF">NpPPO83_00003338</name>
</gene>
<name>A0ACB5SQR0_9PEZI</name>
<dbReference type="EMBL" id="BSXG01000200">
    <property type="protein sequence ID" value="GME53258.1"/>
    <property type="molecule type" value="Genomic_DNA"/>
</dbReference>
<reference evidence="1" key="1">
    <citation type="submission" date="2024-09" db="EMBL/GenBank/DDBJ databases">
        <title>Draft Genome Sequences of Neofusicoccum parvum.</title>
        <authorList>
            <person name="Ashida A."/>
            <person name="Camagna M."/>
            <person name="Tanaka A."/>
            <person name="Takemoto D."/>
        </authorList>
    </citation>
    <scope>NUCLEOTIDE SEQUENCE</scope>
    <source>
        <strain evidence="1">PPO83</strain>
    </source>
</reference>
<accession>A0ACB5SQR0</accession>
<dbReference type="Proteomes" id="UP001165186">
    <property type="component" value="Unassembled WGS sequence"/>
</dbReference>
<comment type="caution">
    <text evidence="1">The sequence shown here is derived from an EMBL/GenBank/DDBJ whole genome shotgun (WGS) entry which is preliminary data.</text>
</comment>